<dbReference type="AlphaFoldDB" id="A0A7W7ZKK9"/>
<name>A0A7W7ZKK9_9BACT</name>
<keyword evidence="2" id="KW-1185">Reference proteome</keyword>
<comment type="caution">
    <text evidence="1">The sequence shown here is derived from an EMBL/GenBank/DDBJ whole genome shotgun (WGS) entry which is preliminary data.</text>
</comment>
<proteinExistence type="predicted"/>
<evidence type="ECO:0000313" key="1">
    <source>
        <dbReference type="EMBL" id="MBB5061568.1"/>
    </source>
</evidence>
<dbReference type="EMBL" id="JACHIP010000054">
    <property type="protein sequence ID" value="MBB5061568.1"/>
    <property type="molecule type" value="Genomic_DNA"/>
</dbReference>
<sequence length="158" mass="18063">MTSCRGGVAESAVLQRAIPFCPKRTSTALRSLWDNVEVTYADFPSVPHKLQETYQDNPDGVLRAEQFYYTLPDTPISDLATVRIERLPLQYNKKLERINGHWPEDVLELRKTKPLILRWSDNKTLIVLCDGCGKRLSDASNKLDLVYGVHVKFEGFRP</sequence>
<organism evidence="1 2">
    <name type="scientific">Granulicella aggregans</name>
    <dbReference type="NCBI Taxonomy" id="474949"/>
    <lineage>
        <taxon>Bacteria</taxon>
        <taxon>Pseudomonadati</taxon>
        <taxon>Acidobacteriota</taxon>
        <taxon>Terriglobia</taxon>
        <taxon>Terriglobales</taxon>
        <taxon>Acidobacteriaceae</taxon>
        <taxon>Granulicella</taxon>
    </lineage>
</organism>
<gene>
    <name evidence="1" type="ORF">HDF16_006304</name>
</gene>
<accession>A0A7W7ZKK9</accession>
<protein>
    <submittedName>
        <fullName evidence="1">Uncharacterized protein</fullName>
    </submittedName>
</protein>
<reference evidence="1 2" key="1">
    <citation type="submission" date="2020-08" db="EMBL/GenBank/DDBJ databases">
        <title>Genomic Encyclopedia of Type Strains, Phase IV (KMG-V): Genome sequencing to study the core and pangenomes of soil and plant-associated prokaryotes.</title>
        <authorList>
            <person name="Whitman W."/>
        </authorList>
    </citation>
    <scope>NUCLEOTIDE SEQUENCE [LARGE SCALE GENOMIC DNA]</scope>
    <source>
        <strain evidence="1 2">M8UP14</strain>
    </source>
</reference>
<dbReference type="Proteomes" id="UP000540989">
    <property type="component" value="Unassembled WGS sequence"/>
</dbReference>
<evidence type="ECO:0000313" key="2">
    <source>
        <dbReference type="Proteomes" id="UP000540989"/>
    </source>
</evidence>